<dbReference type="AlphaFoldDB" id="A0A2T4UDC2"/>
<accession>A0A2T4UDC2</accession>
<evidence type="ECO:0000313" key="2">
    <source>
        <dbReference type="Proteomes" id="UP000240739"/>
    </source>
</evidence>
<name>A0A2T4UDC2_9ACTN</name>
<organism evidence="1 2">
    <name type="scientific">Paraconexibacter algicola</name>
    <dbReference type="NCBI Taxonomy" id="2133960"/>
    <lineage>
        <taxon>Bacteria</taxon>
        <taxon>Bacillati</taxon>
        <taxon>Actinomycetota</taxon>
        <taxon>Thermoleophilia</taxon>
        <taxon>Solirubrobacterales</taxon>
        <taxon>Paraconexibacteraceae</taxon>
        <taxon>Paraconexibacter</taxon>
    </lineage>
</organism>
<dbReference type="Proteomes" id="UP000240739">
    <property type="component" value="Unassembled WGS sequence"/>
</dbReference>
<sequence length="500" mass="51813">MPAGRPRLLAVLAAALVVAVAAALMLLLTGGDDEPDAPPAARATALIPADALVYLHLSTDAQRPGTREAEAIARRFPGFARVRDDVVRRVTAPSCGVRPADVRGAEAALAFLDTGGGTAGSLVLLDTGREPQGTPRDRQCGPVQTARIGRFLAVGQPQTLQLARELARGKGRSLAQQARYRRATAQLPADRVADGWVSREGVARLLAPRGGLLGGAGTLLAQPGLVGAAIAVSPREDGALLTVRSALERPTGAAGTFRPFTPRLQDTAPRGALAYLAVSGVSGGLARIADVAGGSFAGLGPLLVRARRELARQTPGLQRDLLDLFRGEVGLTLTPGLPAPTLTVAVAARDRDATAAALRRVEAPLARILAPSGGPTPRWTRADGVASLRLTAGIEVHYAVDEGRVLIATRRDGVLDARSADGGLADSDAWRAVLGNGGKPTTSLVFLDLSQLLRLAEQTGLNDDRAYQAVRDDLVKVRAIGARSSGSADESTAEILLSIP</sequence>
<reference evidence="1 2" key="1">
    <citation type="submission" date="2018-03" db="EMBL/GenBank/DDBJ databases">
        <title>Aquarubrobacter algicola gen. nov., sp. nov., a novel actinobacterium isolated from shallow eutrophic lake during the end of cyanobacterial harmful algal blooms.</title>
        <authorList>
            <person name="Chun S.J."/>
        </authorList>
    </citation>
    <scope>NUCLEOTIDE SEQUENCE [LARGE SCALE GENOMIC DNA]</scope>
    <source>
        <strain evidence="1 2">Seoho-28</strain>
    </source>
</reference>
<dbReference type="OrthoDB" id="5241995at2"/>
<evidence type="ECO:0008006" key="3">
    <source>
        <dbReference type="Google" id="ProtNLM"/>
    </source>
</evidence>
<gene>
    <name evidence="1" type="ORF">C7Y72_17445</name>
</gene>
<protein>
    <recommendedName>
        <fullName evidence="3">DUF3352 domain-containing protein</fullName>
    </recommendedName>
</protein>
<evidence type="ECO:0000313" key="1">
    <source>
        <dbReference type="EMBL" id="PTL55442.1"/>
    </source>
</evidence>
<dbReference type="RefSeq" id="WP_107570485.1">
    <property type="nucleotide sequence ID" value="NZ_PYYB01000003.1"/>
</dbReference>
<dbReference type="EMBL" id="PYYB01000003">
    <property type="protein sequence ID" value="PTL55442.1"/>
    <property type="molecule type" value="Genomic_DNA"/>
</dbReference>
<comment type="caution">
    <text evidence="1">The sequence shown here is derived from an EMBL/GenBank/DDBJ whole genome shotgun (WGS) entry which is preliminary data.</text>
</comment>
<proteinExistence type="predicted"/>
<keyword evidence="2" id="KW-1185">Reference proteome</keyword>